<evidence type="ECO:0000256" key="1">
    <source>
        <dbReference type="SAM" id="MobiDB-lite"/>
    </source>
</evidence>
<dbReference type="EMBL" id="JARBHB010000003">
    <property type="protein sequence ID" value="KAJ8889872.1"/>
    <property type="molecule type" value="Genomic_DNA"/>
</dbReference>
<protein>
    <submittedName>
        <fullName evidence="2">Uncharacterized protein</fullName>
    </submittedName>
</protein>
<keyword evidence="3" id="KW-1185">Reference proteome</keyword>
<evidence type="ECO:0000313" key="3">
    <source>
        <dbReference type="Proteomes" id="UP001159363"/>
    </source>
</evidence>
<sequence length="318" mass="35520">MPQVGIQERAWCMEHYFSSCGTGRNGGPSLTSVATAFEVQLQRPAPPNKTSLYRVDMFQQTGSVGSRNTGHSGRPRSTKSNDKVVRVMEKVLQSPKKSFRRMSKGLHLETTAVWRMVKEIGARSYRIRALHELKAPDFAARMQYSGRTSGDVLLSGHVNKQNIRFLGWERLDEYHQRPLHSEKATAWAAVSSHCVIGQHFIQDENGANTTVIAAVYRDEVIIRFHADLHTFCEVNGLDFERQVFQQDGATAHVGRGSAFPYPPRSPDLTVCDAFLQKCFNPVPRTLKNLRTNIGSVVSGVTARQCATMVAQISTAWNT</sequence>
<dbReference type="Proteomes" id="UP001159363">
    <property type="component" value="Chromosome 3"/>
</dbReference>
<evidence type="ECO:0000313" key="2">
    <source>
        <dbReference type="EMBL" id="KAJ8889872.1"/>
    </source>
</evidence>
<organism evidence="2 3">
    <name type="scientific">Dryococelus australis</name>
    <dbReference type="NCBI Taxonomy" id="614101"/>
    <lineage>
        <taxon>Eukaryota</taxon>
        <taxon>Metazoa</taxon>
        <taxon>Ecdysozoa</taxon>
        <taxon>Arthropoda</taxon>
        <taxon>Hexapoda</taxon>
        <taxon>Insecta</taxon>
        <taxon>Pterygota</taxon>
        <taxon>Neoptera</taxon>
        <taxon>Polyneoptera</taxon>
        <taxon>Phasmatodea</taxon>
        <taxon>Verophasmatodea</taxon>
        <taxon>Anareolatae</taxon>
        <taxon>Phasmatidae</taxon>
        <taxon>Eurycanthinae</taxon>
        <taxon>Dryococelus</taxon>
    </lineage>
</organism>
<dbReference type="InterPro" id="IPR036397">
    <property type="entry name" value="RNaseH_sf"/>
</dbReference>
<accession>A0ABQ9HZQ0</accession>
<name>A0ABQ9HZQ0_9NEOP</name>
<dbReference type="PANTHER" id="PTHR47326:SF1">
    <property type="entry name" value="HTH PSQ-TYPE DOMAIN-CONTAINING PROTEIN"/>
    <property type="match status" value="1"/>
</dbReference>
<feature type="compositionally biased region" description="Polar residues" evidence="1">
    <location>
        <begin position="60"/>
        <end position="71"/>
    </location>
</feature>
<reference evidence="2 3" key="1">
    <citation type="submission" date="2023-02" db="EMBL/GenBank/DDBJ databases">
        <title>LHISI_Scaffold_Assembly.</title>
        <authorList>
            <person name="Stuart O.P."/>
            <person name="Cleave R."/>
            <person name="Magrath M.J.L."/>
            <person name="Mikheyev A.S."/>
        </authorList>
    </citation>
    <scope>NUCLEOTIDE SEQUENCE [LARGE SCALE GENOMIC DNA]</scope>
    <source>
        <strain evidence="2">Daus_M_001</strain>
        <tissue evidence="2">Leg muscle</tissue>
    </source>
</reference>
<dbReference type="PANTHER" id="PTHR47326">
    <property type="entry name" value="TRANSPOSABLE ELEMENT TC3 TRANSPOSASE-LIKE PROTEIN"/>
    <property type="match status" value="1"/>
</dbReference>
<dbReference type="Gene3D" id="3.30.420.10">
    <property type="entry name" value="Ribonuclease H-like superfamily/Ribonuclease H"/>
    <property type="match status" value="1"/>
</dbReference>
<proteinExistence type="predicted"/>
<gene>
    <name evidence="2" type="ORF">PR048_009377</name>
</gene>
<comment type="caution">
    <text evidence="2">The sequence shown here is derived from an EMBL/GenBank/DDBJ whole genome shotgun (WGS) entry which is preliminary data.</text>
</comment>
<feature type="region of interest" description="Disordered" evidence="1">
    <location>
        <begin position="60"/>
        <end position="81"/>
    </location>
</feature>